<organism evidence="8 9">
    <name type="scientific">Didymodactylos carnosus</name>
    <dbReference type="NCBI Taxonomy" id="1234261"/>
    <lineage>
        <taxon>Eukaryota</taxon>
        <taxon>Metazoa</taxon>
        <taxon>Spiralia</taxon>
        <taxon>Gnathifera</taxon>
        <taxon>Rotifera</taxon>
        <taxon>Eurotatoria</taxon>
        <taxon>Bdelloidea</taxon>
        <taxon>Philodinida</taxon>
        <taxon>Philodinidae</taxon>
        <taxon>Didymodactylos</taxon>
    </lineage>
</organism>
<reference evidence="8" key="1">
    <citation type="submission" date="2021-02" db="EMBL/GenBank/DDBJ databases">
        <authorList>
            <person name="Nowell W R."/>
        </authorList>
    </citation>
    <scope>NUCLEOTIDE SEQUENCE</scope>
</reference>
<evidence type="ECO:0000313" key="9">
    <source>
        <dbReference type="Proteomes" id="UP000682733"/>
    </source>
</evidence>
<dbReference type="InterPro" id="IPR036322">
    <property type="entry name" value="WD40_repeat_dom_sf"/>
</dbReference>
<evidence type="ECO:0000256" key="5">
    <source>
        <dbReference type="ARBA" id="ARBA00040994"/>
    </source>
</evidence>
<keyword evidence="4" id="KW-0966">Cell projection</keyword>
<dbReference type="GO" id="GO:0031514">
    <property type="term" value="C:motile cilium"/>
    <property type="evidence" value="ECO:0007669"/>
    <property type="project" value="TreeGrafter"/>
</dbReference>
<evidence type="ECO:0000256" key="6">
    <source>
        <dbReference type="SAM" id="MobiDB-lite"/>
    </source>
</evidence>
<feature type="compositionally biased region" description="Basic and acidic residues" evidence="6">
    <location>
        <begin position="313"/>
        <end position="326"/>
    </location>
</feature>
<keyword evidence="3" id="KW-0677">Repeat</keyword>
<comment type="caution">
    <text evidence="8">The sequence shown here is derived from an EMBL/GenBank/DDBJ whole genome shotgun (WGS) entry which is preliminary data.</text>
</comment>
<sequence>MSNAPDAPPYPQSPELEEPSPLAYAEILTFQWCFGINKDIPVLNLSINSTKKIFYVASQIGVLYDFSSNKQQLLIGHRNNISCCCVSDNKRWLVTADSGPDCTIIVWDTISGLPNQTYFDVLNGGANAVAISFDSKYIATLSKDGPQIMSIWDWTSASDEPLCAVELKKEYDNQYFIRFNNRDASQLVSNSTTQVLFYDWNPQEGITCFDPELTERTFNTSREKLGYLTQSTFLLNSTQAITATTTGKLVLWDCKLNPANVNRDLMSRDNTNMTNKRDRSKGLNREETGASSITSTNRTLSSGTSVRSQTKNINEKEISDVSQKQDRIRKTLRNDNQQHSLMNKKALKLCEPQKKAITVLTTVDDLVITGDSDGIIRFFDQELKLRMWYQHFKLGPIKSISFTFTTTDYTPTETVDDKDLENETTLAQPKFITPDYIISSTTACIGHISSSGSKIQIIKRDSDSAIYALVTHPFESKLCFGNCNGRLQLWDYDVKQLITSAVATKVAVTSLQYNHNASCLAIGYRNGELQLCDPLSLESILRAPFKYARSSIEIIQFSNDSNYLATAEEDFTVSVYRQNLFSQEVYTFLGRYRAHYKQIRSMFFGLTLDDNLPRLITIGSDRVLSEFDLLESDFDNLILKTPQRVEQTCVPMCACWYPPGITKESFLLTANSEYKYKLFNSETKMCRKTTLGPTFGSPLRKIQVLPQTTNQNKHYLYFMTQDKVGLQRLPLTGNPYDQMAVIMHPNKVADVVSSFDGKYLFSSGGLDSTIHMLKVNTDVLDVQSNLGGADLIPFYKLLEGGREGDIFKEMQDLFYYSQLRYQGLDRFDRREVAPVIPLSEIPFVMRALGYYPTEQEIEEMLNEVKFSKYVDTNTYVEEIDLNDFIKLYINHRPAFGLNPSDLYQAFEVLGDNLNSKTGEPEITRENLLYLLQTFGEHMSEYELADCLCNLLNLQENIDDMNTTDASEFVESRLPNKITLQSFMEELLKMPSQYVEQCLYTVLQLKRPITDGNDRSYERQKSIRSQQSESRASTTS</sequence>
<dbReference type="EMBL" id="CAJOBA010000618">
    <property type="protein sequence ID" value="CAF3545271.1"/>
    <property type="molecule type" value="Genomic_DNA"/>
</dbReference>
<feature type="region of interest" description="Disordered" evidence="6">
    <location>
        <begin position="1010"/>
        <end position="1035"/>
    </location>
</feature>
<name>A0A8S2GS83_9BILA</name>
<feature type="compositionally biased region" description="Polar residues" evidence="6">
    <location>
        <begin position="289"/>
        <end position="312"/>
    </location>
</feature>
<evidence type="ECO:0000256" key="4">
    <source>
        <dbReference type="ARBA" id="ARBA00023273"/>
    </source>
</evidence>
<evidence type="ECO:0000313" key="8">
    <source>
        <dbReference type="EMBL" id="CAF3545271.1"/>
    </source>
</evidence>
<evidence type="ECO:0000256" key="2">
    <source>
        <dbReference type="ARBA" id="ARBA00022574"/>
    </source>
</evidence>
<proteinExistence type="predicted"/>
<feature type="compositionally biased region" description="Polar residues" evidence="6">
    <location>
        <begin position="1022"/>
        <end position="1035"/>
    </location>
</feature>
<feature type="region of interest" description="Disordered" evidence="6">
    <location>
        <begin position="265"/>
        <end position="326"/>
    </location>
</feature>
<dbReference type="Pfam" id="PF00400">
    <property type="entry name" value="WD40"/>
    <property type="match status" value="1"/>
</dbReference>
<keyword evidence="2" id="KW-0853">WD repeat</keyword>
<comment type="subcellular location">
    <subcellularLocation>
        <location evidence="1">Cell projection</location>
        <location evidence="1">Cilium</location>
    </subcellularLocation>
</comment>
<dbReference type="InterPro" id="IPR015943">
    <property type="entry name" value="WD40/YVTN_repeat-like_dom_sf"/>
</dbReference>
<dbReference type="InterPro" id="IPR001680">
    <property type="entry name" value="WD40_rpt"/>
</dbReference>
<dbReference type="PANTHER" id="PTHR13720:SF13">
    <property type="entry name" value="CILIA- AND FLAGELLA-ASSOCIATED PROTEIN 251"/>
    <property type="match status" value="1"/>
</dbReference>
<feature type="compositionally biased region" description="Basic and acidic residues" evidence="6">
    <location>
        <begin position="1010"/>
        <end position="1020"/>
    </location>
</feature>
<protein>
    <recommendedName>
        <fullName evidence="5">Cilia- and flagella-associated protein 251</fullName>
    </recommendedName>
</protein>
<dbReference type="Proteomes" id="UP000682733">
    <property type="component" value="Unassembled WGS sequence"/>
</dbReference>
<dbReference type="PANTHER" id="PTHR13720">
    <property type="entry name" value="WD-40 REPEAT PROTEIN"/>
    <property type="match status" value="1"/>
</dbReference>
<dbReference type="Gene3D" id="2.130.10.10">
    <property type="entry name" value="YVTN repeat-like/Quinoprotein amine dehydrogenase"/>
    <property type="match status" value="2"/>
</dbReference>
<dbReference type="Gene3D" id="1.10.238.10">
    <property type="entry name" value="EF-hand"/>
    <property type="match status" value="1"/>
</dbReference>
<dbReference type="InterPro" id="IPR011992">
    <property type="entry name" value="EF-hand-dom_pair"/>
</dbReference>
<feature type="compositionally biased region" description="Basic and acidic residues" evidence="6">
    <location>
        <begin position="275"/>
        <end position="288"/>
    </location>
</feature>
<dbReference type="InterPro" id="IPR050630">
    <property type="entry name" value="WD_repeat_EMAP"/>
</dbReference>
<evidence type="ECO:0000256" key="3">
    <source>
        <dbReference type="ARBA" id="ARBA00022737"/>
    </source>
</evidence>
<dbReference type="AlphaFoldDB" id="A0A8S2GS83"/>
<dbReference type="SUPFAM" id="SSF47473">
    <property type="entry name" value="EF-hand"/>
    <property type="match status" value="1"/>
</dbReference>
<dbReference type="EMBL" id="CAJNOK010000618">
    <property type="protein sequence ID" value="CAF0765243.1"/>
    <property type="molecule type" value="Genomic_DNA"/>
</dbReference>
<evidence type="ECO:0000313" key="7">
    <source>
        <dbReference type="EMBL" id="CAF0765243.1"/>
    </source>
</evidence>
<dbReference type="SUPFAM" id="SSF50978">
    <property type="entry name" value="WD40 repeat-like"/>
    <property type="match status" value="2"/>
</dbReference>
<accession>A0A8S2GS83</accession>
<dbReference type="Proteomes" id="UP000677228">
    <property type="component" value="Unassembled WGS sequence"/>
</dbReference>
<gene>
    <name evidence="7" type="ORF">OVA965_LOCUS2774</name>
    <name evidence="8" type="ORF">TMI583_LOCUS2773</name>
</gene>
<dbReference type="SMART" id="SM00320">
    <property type="entry name" value="WD40"/>
    <property type="match status" value="8"/>
</dbReference>
<evidence type="ECO:0000256" key="1">
    <source>
        <dbReference type="ARBA" id="ARBA00004138"/>
    </source>
</evidence>